<feature type="region of interest" description="Disordered" evidence="8">
    <location>
        <begin position="470"/>
        <end position="489"/>
    </location>
</feature>
<dbReference type="PANTHER" id="PTHR12223:SF28">
    <property type="entry name" value="LECTIN, MANNOSE BINDING 1 LIKE"/>
    <property type="match status" value="1"/>
</dbReference>
<keyword evidence="7" id="KW-1015">Disulfide bond</keyword>
<dbReference type="InterPro" id="IPR051136">
    <property type="entry name" value="Intracellular_Lectin-GPT"/>
</dbReference>
<dbReference type="GO" id="GO:0005789">
    <property type="term" value="C:endoplasmic reticulum membrane"/>
    <property type="evidence" value="ECO:0007669"/>
    <property type="project" value="TreeGrafter"/>
</dbReference>
<dbReference type="GO" id="GO:0033116">
    <property type="term" value="C:endoplasmic reticulum-Golgi intermediate compartment membrane"/>
    <property type="evidence" value="ECO:0007669"/>
    <property type="project" value="UniProtKB-SubCell"/>
</dbReference>
<dbReference type="PROSITE" id="PS51328">
    <property type="entry name" value="L_LECTIN_LIKE"/>
    <property type="match status" value="1"/>
</dbReference>
<evidence type="ECO:0000256" key="7">
    <source>
        <dbReference type="ARBA" id="ARBA00023157"/>
    </source>
</evidence>
<dbReference type="GO" id="GO:0005537">
    <property type="term" value="F:D-mannose binding"/>
    <property type="evidence" value="ECO:0007669"/>
    <property type="project" value="TreeGrafter"/>
</dbReference>
<name>A0A210QIX2_MIZYE</name>
<dbReference type="FunFam" id="2.60.120.200:FF:000028">
    <property type="entry name" value="Blast:Protein ERGIC-53"/>
    <property type="match status" value="1"/>
</dbReference>
<evidence type="ECO:0000256" key="2">
    <source>
        <dbReference type="ARBA" id="ARBA00022692"/>
    </source>
</evidence>
<evidence type="ECO:0000313" key="11">
    <source>
        <dbReference type="EMBL" id="OWF48697.1"/>
    </source>
</evidence>
<evidence type="ECO:0000259" key="10">
    <source>
        <dbReference type="PROSITE" id="PS51328"/>
    </source>
</evidence>
<dbReference type="OrthoDB" id="10265193at2759"/>
<dbReference type="Gene3D" id="2.60.120.200">
    <property type="match status" value="1"/>
</dbReference>
<feature type="domain" description="L-type lectin-like" evidence="10">
    <location>
        <begin position="145"/>
        <end position="367"/>
    </location>
</feature>
<protein>
    <submittedName>
        <fullName evidence="11">Protein ERGIC-53</fullName>
    </submittedName>
</protein>
<evidence type="ECO:0000256" key="9">
    <source>
        <dbReference type="SAM" id="Phobius"/>
    </source>
</evidence>
<evidence type="ECO:0000256" key="1">
    <source>
        <dbReference type="ARBA" id="ARBA00004151"/>
    </source>
</evidence>
<keyword evidence="12" id="KW-1185">Reference proteome</keyword>
<comment type="subcellular location">
    <subcellularLocation>
        <location evidence="1">Endoplasmic reticulum-Golgi intermediate compartment membrane</location>
        <topology evidence="1">Single-pass type I membrane protein</topology>
    </subcellularLocation>
</comment>
<dbReference type="Proteomes" id="UP000242188">
    <property type="component" value="Unassembled WGS sequence"/>
</dbReference>
<keyword evidence="3" id="KW-0732">Signal</keyword>
<dbReference type="AlphaFoldDB" id="A0A210QIX2"/>
<dbReference type="Pfam" id="PF03388">
    <property type="entry name" value="Lectin_leg-like"/>
    <property type="match status" value="1"/>
</dbReference>
<keyword evidence="6 9" id="KW-0472">Membrane</keyword>
<keyword evidence="2 9" id="KW-0812">Transmembrane</keyword>
<dbReference type="GO" id="GO:0030134">
    <property type="term" value="C:COPII-coated ER to Golgi transport vesicle"/>
    <property type="evidence" value="ECO:0007669"/>
    <property type="project" value="TreeGrafter"/>
</dbReference>
<feature type="region of interest" description="Disordered" evidence="8">
    <location>
        <begin position="1"/>
        <end position="172"/>
    </location>
</feature>
<dbReference type="SUPFAM" id="SSF49899">
    <property type="entry name" value="Concanavalin A-like lectins/glucanases"/>
    <property type="match status" value="1"/>
</dbReference>
<keyword evidence="4" id="KW-0430">Lectin</keyword>
<dbReference type="InterPro" id="IPR013320">
    <property type="entry name" value="ConA-like_dom_sf"/>
</dbReference>
<dbReference type="STRING" id="6573.A0A210QIX2"/>
<keyword evidence="5 9" id="KW-1133">Transmembrane helix</keyword>
<evidence type="ECO:0000256" key="4">
    <source>
        <dbReference type="ARBA" id="ARBA00022734"/>
    </source>
</evidence>
<evidence type="ECO:0000256" key="8">
    <source>
        <dbReference type="SAM" id="MobiDB-lite"/>
    </source>
</evidence>
<evidence type="ECO:0000313" key="12">
    <source>
        <dbReference type="Proteomes" id="UP000242188"/>
    </source>
</evidence>
<dbReference type="GO" id="GO:0006888">
    <property type="term" value="P:endoplasmic reticulum to Golgi vesicle-mediated transport"/>
    <property type="evidence" value="ECO:0007669"/>
    <property type="project" value="TreeGrafter"/>
</dbReference>
<dbReference type="InterPro" id="IPR005052">
    <property type="entry name" value="Lectin_leg"/>
</dbReference>
<evidence type="ECO:0000256" key="6">
    <source>
        <dbReference type="ARBA" id="ARBA00023136"/>
    </source>
</evidence>
<dbReference type="GO" id="GO:0000139">
    <property type="term" value="C:Golgi membrane"/>
    <property type="evidence" value="ECO:0007669"/>
    <property type="project" value="TreeGrafter"/>
</dbReference>
<organism evidence="11 12">
    <name type="scientific">Mizuhopecten yessoensis</name>
    <name type="common">Japanese scallop</name>
    <name type="synonym">Patinopecten yessoensis</name>
    <dbReference type="NCBI Taxonomy" id="6573"/>
    <lineage>
        <taxon>Eukaryota</taxon>
        <taxon>Metazoa</taxon>
        <taxon>Spiralia</taxon>
        <taxon>Lophotrochozoa</taxon>
        <taxon>Mollusca</taxon>
        <taxon>Bivalvia</taxon>
        <taxon>Autobranchia</taxon>
        <taxon>Pteriomorphia</taxon>
        <taxon>Pectinida</taxon>
        <taxon>Pectinoidea</taxon>
        <taxon>Pectinidae</taxon>
        <taxon>Mizuhopecten</taxon>
    </lineage>
</organism>
<gene>
    <name evidence="11" type="ORF">KP79_PYT01133</name>
</gene>
<feature type="transmembrane region" description="Helical" evidence="9">
    <location>
        <begin position="595"/>
        <end position="614"/>
    </location>
</feature>
<reference evidence="11 12" key="1">
    <citation type="journal article" date="2017" name="Nat. Ecol. Evol.">
        <title>Scallop genome provides insights into evolution of bilaterian karyotype and development.</title>
        <authorList>
            <person name="Wang S."/>
            <person name="Zhang J."/>
            <person name="Jiao W."/>
            <person name="Li J."/>
            <person name="Xun X."/>
            <person name="Sun Y."/>
            <person name="Guo X."/>
            <person name="Huan P."/>
            <person name="Dong B."/>
            <person name="Zhang L."/>
            <person name="Hu X."/>
            <person name="Sun X."/>
            <person name="Wang J."/>
            <person name="Zhao C."/>
            <person name="Wang Y."/>
            <person name="Wang D."/>
            <person name="Huang X."/>
            <person name="Wang R."/>
            <person name="Lv J."/>
            <person name="Li Y."/>
            <person name="Zhang Z."/>
            <person name="Liu B."/>
            <person name="Lu W."/>
            <person name="Hui Y."/>
            <person name="Liang J."/>
            <person name="Zhou Z."/>
            <person name="Hou R."/>
            <person name="Li X."/>
            <person name="Liu Y."/>
            <person name="Li H."/>
            <person name="Ning X."/>
            <person name="Lin Y."/>
            <person name="Zhao L."/>
            <person name="Xing Q."/>
            <person name="Dou J."/>
            <person name="Li Y."/>
            <person name="Mao J."/>
            <person name="Guo H."/>
            <person name="Dou H."/>
            <person name="Li T."/>
            <person name="Mu C."/>
            <person name="Jiang W."/>
            <person name="Fu Q."/>
            <person name="Fu X."/>
            <person name="Miao Y."/>
            <person name="Liu J."/>
            <person name="Yu Q."/>
            <person name="Li R."/>
            <person name="Liao H."/>
            <person name="Li X."/>
            <person name="Kong Y."/>
            <person name="Jiang Z."/>
            <person name="Chourrout D."/>
            <person name="Li R."/>
            <person name="Bao Z."/>
        </authorList>
    </citation>
    <scope>NUCLEOTIDE SEQUENCE [LARGE SCALE GENOMIC DNA]</scope>
    <source>
        <strain evidence="11 12">PY_sf001</strain>
    </source>
</reference>
<evidence type="ECO:0000256" key="3">
    <source>
        <dbReference type="ARBA" id="ARBA00022729"/>
    </source>
</evidence>
<dbReference type="PANTHER" id="PTHR12223">
    <property type="entry name" value="VESICULAR MANNOSE-BINDING LECTIN"/>
    <property type="match status" value="1"/>
</dbReference>
<evidence type="ECO:0000256" key="5">
    <source>
        <dbReference type="ARBA" id="ARBA00022989"/>
    </source>
</evidence>
<sequence>MRCNETNTRARIHDTQGPVFKTPQGPYPRHPRARIHDPPGPVSTTPQGTYPRHPRARIHDTQGPVFKTPQGPYPRRPRARIHDTPGPGFTTRQGPYQRHPRARIHDTPGPVFTTPQGPYSRHPRARIQDTPGPVFTTPKGLYSRHPRARIHDTQGPVSTTPQGPYPRHPRAHSIASDENIRITPSLRSKKGQVWAKNPTTYDMWSVEMVFKVTGRGRVGADGMALWFTEQKGVEGPVFGSNDQWKGLGLFLDSFDNDGQHNNPYVMAMVNDGTMNYDHQSDGLQQQAGGCLRDFRNKPYPVRIKVEYYNNILTVFFNNGLTSNKDDFELCLRQENIHLPKSGYFGISAATGGLADDHDVLAFLTHSLIDTDKQPDMQQVPEQEKQKYEKEFDDYYQQLEKQKEEFQQQHPNRVNPDLDMPGMFESQGEQELKMIFDGQNEMHNTLKTLNRKLDELLGRQEMVLSKIGQLPSGQVQGGAPPQGGNQPQLGSTIQRHEVDKVLNNQNDIMLNAREIRNIINDVQQKASYIQNNVGTAQLGGTGGGTGGGIPADIDQIIRELQTNVRSVKSDTLGLMQRPTPTAGNCPPVESGCVSPFLFFVALGAQVIVLIGYMVYRQSRENQAKKFY</sequence>
<comment type="caution">
    <text evidence="11">The sequence shown here is derived from an EMBL/GenBank/DDBJ whole genome shotgun (WGS) entry which is preliminary data.</text>
</comment>
<dbReference type="EMBL" id="NEDP02003432">
    <property type="protein sequence ID" value="OWF48697.1"/>
    <property type="molecule type" value="Genomic_DNA"/>
</dbReference>
<proteinExistence type="predicted"/>
<accession>A0A210QIX2</accession>